<dbReference type="PRINTS" id="PR00080">
    <property type="entry name" value="SDRFAMILY"/>
</dbReference>
<dbReference type="eggNOG" id="COG1028">
    <property type="taxonomic scope" value="Bacteria"/>
</dbReference>
<accession>V9XKZ3</accession>
<dbReference type="PATRIC" id="fig|1435356.3.peg.5191"/>
<dbReference type="InterPro" id="IPR002347">
    <property type="entry name" value="SDR_fam"/>
</dbReference>
<dbReference type="Pfam" id="PF13561">
    <property type="entry name" value="adh_short_C2"/>
    <property type="match status" value="1"/>
</dbReference>
<dbReference type="InterPro" id="IPR036291">
    <property type="entry name" value="NAD(P)-bd_dom_sf"/>
</dbReference>
<dbReference type="GeneID" id="29939959"/>
<keyword evidence="2" id="KW-0560">Oxidoreductase</keyword>
<comment type="similarity">
    <text evidence="1">Belongs to the short-chain dehydrogenases/reductases (SDR) family.</text>
</comment>
<dbReference type="PRINTS" id="PR00081">
    <property type="entry name" value="GDHRDH"/>
</dbReference>
<dbReference type="FunFam" id="3.40.50.720:FF:000084">
    <property type="entry name" value="Short-chain dehydrogenase reductase"/>
    <property type="match status" value="1"/>
</dbReference>
<dbReference type="HOGENOM" id="CLU_010194_2_10_11"/>
<evidence type="ECO:0000259" key="3">
    <source>
        <dbReference type="SMART" id="SM00822"/>
    </source>
</evidence>
<gene>
    <name evidence="4" type="ORF">Y013_25780</name>
</gene>
<name>V9XKZ3_9NOCA</name>
<feature type="domain" description="Ketoreductase" evidence="3">
    <location>
        <begin position="9"/>
        <end position="187"/>
    </location>
</feature>
<organism evidence="4 5">
    <name type="scientific">Rhodococcus pyridinivorans SB3094</name>
    <dbReference type="NCBI Taxonomy" id="1435356"/>
    <lineage>
        <taxon>Bacteria</taxon>
        <taxon>Bacillati</taxon>
        <taxon>Actinomycetota</taxon>
        <taxon>Actinomycetes</taxon>
        <taxon>Mycobacteriales</taxon>
        <taxon>Nocardiaceae</taxon>
        <taxon>Rhodococcus</taxon>
    </lineage>
</organism>
<geneLocation type="plasmid" evidence="5">
    <name>1</name>
</geneLocation>
<dbReference type="SMART" id="SM00822">
    <property type="entry name" value="PKS_KR"/>
    <property type="match status" value="1"/>
</dbReference>
<dbReference type="Gene3D" id="3.40.50.720">
    <property type="entry name" value="NAD(P)-binding Rossmann-like Domain"/>
    <property type="match status" value="1"/>
</dbReference>
<dbReference type="RefSeq" id="WP_024100359.1">
    <property type="nucleotide sequence ID" value="NC_023144.1"/>
</dbReference>
<dbReference type="InterPro" id="IPR057326">
    <property type="entry name" value="KR_dom"/>
</dbReference>
<dbReference type="GO" id="GO:0016616">
    <property type="term" value="F:oxidoreductase activity, acting on the CH-OH group of donors, NAD or NADP as acceptor"/>
    <property type="evidence" value="ECO:0007669"/>
    <property type="project" value="UniProtKB-ARBA"/>
</dbReference>
<evidence type="ECO:0000256" key="1">
    <source>
        <dbReference type="ARBA" id="ARBA00006484"/>
    </source>
</evidence>
<dbReference type="Proteomes" id="UP000018781">
    <property type="component" value="Plasmid unnamed"/>
</dbReference>
<sequence length="251" mass="26336">MIPIDLRGKRAAVVGGTSGIGRATAVRLAEAGAEVVTLSRRAAAPEVQASPDVRARISHRQLDIADSAQTAEVFAEIAATGGLHITVHSAGVLAPGQMHDTDDELWRWHMTTNVDGVFYAVRESLRHMRSGRAGGKIVIVGSVSGHVGNAGFAAYCASKGLLVNLTRQLALDYASEGINVNSVLPGFTSTEMTDIYSPDIKDLIADSIPAKEWARADQIADAALFLASPLADYVHGVNLPVDGGYVAGRPA</sequence>
<dbReference type="KEGG" id="rpy:Y013_25780"/>
<evidence type="ECO:0000313" key="5">
    <source>
        <dbReference type="Proteomes" id="UP000018781"/>
    </source>
</evidence>
<dbReference type="SUPFAM" id="SSF51735">
    <property type="entry name" value="NAD(P)-binding Rossmann-fold domains"/>
    <property type="match status" value="1"/>
</dbReference>
<dbReference type="AlphaFoldDB" id="V9XKZ3"/>
<evidence type="ECO:0000313" key="4">
    <source>
        <dbReference type="EMBL" id="AHD24126.1"/>
    </source>
</evidence>
<dbReference type="EMBL" id="CP006997">
    <property type="protein sequence ID" value="AHD24126.1"/>
    <property type="molecule type" value="Genomic_DNA"/>
</dbReference>
<dbReference type="PANTHER" id="PTHR42760">
    <property type="entry name" value="SHORT-CHAIN DEHYDROGENASES/REDUCTASES FAMILY MEMBER"/>
    <property type="match status" value="1"/>
</dbReference>
<protein>
    <submittedName>
        <fullName evidence="4">3-oxoacyl-ACP reductase</fullName>
    </submittedName>
</protein>
<reference evidence="4 5" key="1">
    <citation type="journal article" date="2014" name="Genome Announc.">
        <title>Complete Genome of Rhodococcus pyridinivorans SB3094, a Methyl-Ethyl-Ketone-Degrading Bacterium Used for Bioaugmentation.</title>
        <authorList>
            <person name="Dueholm M.S."/>
            <person name="Albertsen M."/>
            <person name="D'Imperio S."/>
            <person name="Tale V.P."/>
            <person name="Lewis D."/>
            <person name="Nielsen P.H."/>
            <person name="Nielsen J.L."/>
        </authorList>
    </citation>
    <scope>NUCLEOTIDE SEQUENCE [LARGE SCALE GENOMIC DNA]</scope>
    <source>
        <strain evidence="5">SB3094</strain>
        <plasmid evidence="5">1</plasmid>
    </source>
</reference>
<keyword evidence="4" id="KW-0614">Plasmid</keyword>
<dbReference type="CDD" id="cd05233">
    <property type="entry name" value="SDR_c"/>
    <property type="match status" value="1"/>
</dbReference>
<evidence type="ECO:0000256" key="2">
    <source>
        <dbReference type="ARBA" id="ARBA00023002"/>
    </source>
</evidence>
<proteinExistence type="inferred from homology"/>